<evidence type="ECO:0000313" key="7">
    <source>
        <dbReference type="EMBL" id="AFN83932.1"/>
    </source>
</evidence>
<dbReference type="RefSeq" id="XP_009265429.1">
    <property type="nucleotide sequence ID" value="XM_009267154.1"/>
</dbReference>
<accession>I7ATX0</accession>
<evidence type="ECO:0000256" key="1">
    <source>
        <dbReference type="ARBA" id="ARBA00022723"/>
    </source>
</evidence>
<dbReference type="InterPro" id="IPR029052">
    <property type="entry name" value="Metallo-depent_PP-like"/>
</dbReference>
<organism evidence="7 8">
    <name type="scientific">Encephalitozoon romaleae (strain SJ-2008)</name>
    <name type="common">Microsporidian parasite</name>
    <dbReference type="NCBI Taxonomy" id="1178016"/>
    <lineage>
        <taxon>Eukaryota</taxon>
        <taxon>Fungi</taxon>
        <taxon>Fungi incertae sedis</taxon>
        <taxon>Microsporidia</taxon>
        <taxon>Unikaryonidae</taxon>
        <taxon>Encephalitozoon</taxon>
    </lineage>
</organism>
<dbReference type="Pfam" id="PF00149">
    <property type="entry name" value="Metallophos"/>
    <property type="match status" value="1"/>
</dbReference>
<dbReference type="EMBL" id="CP003529">
    <property type="protein sequence ID" value="AFN83932.1"/>
    <property type="molecule type" value="Genomic_DNA"/>
</dbReference>
<dbReference type="PRINTS" id="PR00114">
    <property type="entry name" value="STPHPHTASE"/>
</dbReference>
<keyword evidence="3" id="KW-0464">Manganese</keyword>
<dbReference type="InterPro" id="IPR004843">
    <property type="entry name" value="Calcineurin-like_PHP"/>
</dbReference>
<dbReference type="HOGENOM" id="CLU_004962_0_5_1"/>
<dbReference type="OrthoDB" id="2192794at2759"/>
<dbReference type="GeneID" id="20564547"/>
<keyword evidence="8" id="KW-1185">Reference proteome</keyword>
<dbReference type="PANTHER" id="PTHR45619">
    <property type="entry name" value="SERINE/THREONINE-PROTEIN PHOSPHATASE PP2A-RELATED"/>
    <property type="match status" value="1"/>
</dbReference>
<feature type="domain" description="Serine/threonine specific protein phosphatases" evidence="6">
    <location>
        <begin position="114"/>
        <end position="119"/>
    </location>
</feature>
<keyword evidence="1" id="KW-0479">Metal-binding</keyword>
<gene>
    <name evidence="7" type="ordered locus">EROM_101170</name>
</gene>
<evidence type="ECO:0000256" key="5">
    <source>
        <dbReference type="RuleBase" id="RU004273"/>
    </source>
</evidence>
<dbReference type="InterPro" id="IPR047129">
    <property type="entry name" value="PPA2-like"/>
</dbReference>
<protein>
    <recommendedName>
        <fullName evidence="5">Serine/threonine-protein phosphatase</fullName>
        <ecNumber evidence="5">3.1.3.16</ecNumber>
    </recommendedName>
</protein>
<evidence type="ECO:0000256" key="3">
    <source>
        <dbReference type="ARBA" id="ARBA00023211"/>
    </source>
</evidence>
<dbReference type="InterPro" id="IPR006186">
    <property type="entry name" value="Ser/Thr-sp_prot-phosphatase"/>
</dbReference>
<name>I7ATX0_ENCRO</name>
<evidence type="ECO:0000259" key="6">
    <source>
        <dbReference type="PROSITE" id="PS00125"/>
    </source>
</evidence>
<evidence type="ECO:0000256" key="4">
    <source>
        <dbReference type="ARBA" id="ARBA00048336"/>
    </source>
</evidence>
<sequence>MTEGLGEEKYFAMLGNIKNSILPTREETLSLIKEVQKVFESEPNILHIDTSVNVVGDVHGHFYDVLNMLSLMEDPSEKTYLFLGDYVDRGYNSVDLILLLFLYKRLYKGNLYLLRGNHETRMLSSVYGFKEECVRKYDLVVYWRICEAFQYLPVAAIVLRKYFCVHGGLVPGMSLDFIMKHDRVGEITEINDILWSDPDETPGFRKSQRGAGYLFGEDVLKNFLNEHGLSHFVRSHQLVNDGYKAYFGEKLYTVWGAPNYCYSSGNIACVMAIDESGHDFRLFDRCEEQYKEIPMRYDFFNG</sequence>
<comment type="similarity">
    <text evidence="5">Belongs to the PPP phosphatase family.</text>
</comment>
<evidence type="ECO:0000256" key="2">
    <source>
        <dbReference type="ARBA" id="ARBA00022801"/>
    </source>
</evidence>
<comment type="catalytic activity">
    <reaction evidence="4 5">
        <text>O-phospho-L-threonyl-[protein] + H2O = L-threonyl-[protein] + phosphate</text>
        <dbReference type="Rhea" id="RHEA:47004"/>
        <dbReference type="Rhea" id="RHEA-COMP:11060"/>
        <dbReference type="Rhea" id="RHEA-COMP:11605"/>
        <dbReference type="ChEBI" id="CHEBI:15377"/>
        <dbReference type="ChEBI" id="CHEBI:30013"/>
        <dbReference type="ChEBI" id="CHEBI:43474"/>
        <dbReference type="ChEBI" id="CHEBI:61977"/>
        <dbReference type="EC" id="3.1.3.16"/>
    </reaction>
</comment>
<keyword evidence="2 5" id="KW-0378">Hydrolase</keyword>
<dbReference type="Gene3D" id="3.60.21.10">
    <property type="match status" value="1"/>
</dbReference>
<dbReference type="AlphaFoldDB" id="I7ATX0"/>
<dbReference type="VEuPathDB" id="MicrosporidiaDB:EROM_101170"/>
<dbReference type="Proteomes" id="UP000010094">
    <property type="component" value="Chromosome X"/>
</dbReference>
<evidence type="ECO:0000313" key="8">
    <source>
        <dbReference type="Proteomes" id="UP000010094"/>
    </source>
</evidence>
<dbReference type="SUPFAM" id="SSF56300">
    <property type="entry name" value="Metallo-dependent phosphatases"/>
    <property type="match status" value="1"/>
</dbReference>
<dbReference type="GO" id="GO:0046872">
    <property type="term" value="F:metal ion binding"/>
    <property type="evidence" value="ECO:0007669"/>
    <property type="project" value="UniProtKB-KW"/>
</dbReference>
<proteinExistence type="inferred from homology"/>
<dbReference type="SMART" id="SM00156">
    <property type="entry name" value="PP2Ac"/>
    <property type="match status" value="1"/>
</dbReference>
<dbReference type="KEGG" id="ero:EROM_101170"/>
<dbReference type="PROSITE" id="PS00125">
    <property type="entry name" value="SER_THR_PHOSPHATASE"/>
    <property type="match status" value="1"/>
</dbReference>
<dbReference type="GO" id="GO:0004722">
    <property type="term" value="F:protein serine/threonine phosphatase activity"/>
    <property type="evidence" value="ECO:0007669"/>
    <property type="project" value="UniProtKB-EC"/>
</dbReference>
<reference evidence="7 8" key="1">
    <citation type="journal article" date="2012" name="Proc. Natl. Acad. Sci. U.S.A.">
        <title>Gain and loss of multiple functionally related, horizontally transferred genes in the reduced genomes of two microsporidian parasites.</title>
        <authorList>
            <person name="Pombert J.-F."/>
            <person name="Selman M."/>
            <person name="Burki F."/>
            <person name="Bardell F.T."/>
            <person name="Farinelli L."/>
            <person name="Solter L.F."/>
            <person name="Whitman D.W."/>
            <person name="Weiss L.M."/>
            <person name="Corradi N."/>
            <person name="Keeling P.J."/>
        </authorList>
    </citation>
    <scope>NUCLEOTIDE SEQUENCE [LARGE SCALE GENOMIC DNA]</scope>
    <source>
        <strain evidence="7 8">SJ-2008</strain>
    </source>
</reference>
<dbReference type="EC" id="3.1.3.16" evidence="5"/>